<dbReference type="Proteomes" id="UP000237481">
    <property type="component" value="Unassembled WGS sequence"/>
</dbReference>
<dbReference type="EMBL" id="PKSG01000826">
    <property type="protein sequence ID" value="POR32628.1"/>
    <property type="molecule type" value="Genomic_DNA"/>
</dbReference>
<dbReference type="Pfam" id="PF05721">
    <property type="entry name" value="PhyH"/>
    <property type="match status" value="1"/>
</dbReference>
<evidence type="ECO:0000313" key="2">
    <source>
        <dbReference type="Proteomes" id="UP000237481"/>
    </source>
</evidence>
<sequence>MATGLTPAQLASFHGNGYLIMPSALQPATVAGLLAETHALLAGFSLADHPLTRFSTGERSAHVGDEYFLSSGDKVRFFLEEDAFDAQGRLARDKARAVNKIGHALHALSAPFAALLDEPARGDVSP</sequence>
<protein>
    <submittedName>
        <fullName evidence="1">Phytanoyl-CoA dioxygenase domain-containing protein 1</fullName>
    </submittedName>
</protein>
<dbReference type="SUPFAM" id="SSF51197">
    <property type="entry name" value="Clavaminate synthase-like"/>
    <property type="match status" value="1"/>
</dbReference>
<gene>
    <name evidence="1" type="ORF">TPAR_07167</name>
</gene>
<keyword evidence="1" id="KW-0560">Oxidoreductase</keyword>
<proteinExistence type="predicted"/>
<feature type="non-terminal residue" evidence="1">
    <location>
        <position position="126"/>
    </location>
</feature>
<reference evidence="1 2" key="1">
    <citation type="submission" date="2018-01" db="EMBL/GenBank/DDBJ databases">
        <title>Harnessing the power of phylogenomics to disentangle the directionality and signatures of interkingdom host jumping in the parasitic fungal genus Tolypocladium.</title>
        <authorList>
            <person name="Quandt C.A."/>
            <person name="Patterson W."/>
            <person name="Spatafora J.W."/>
        </authorList>
    </citation>
    <scope>NUCLEOTIDE SEQUENCE [LARGE SCALE GENOMIC DNA]</scope>
    <source>
        <strain evidence="1 2">NRBC 100945</strain>
    </source>
</reference>
<dbReference type="InterPro" id="IPR008775">
    <property type="entry name" value="Phytyl_CoA_dOase-like"/>
</dbReference>
<organism evidence="1 2">
    <name type="scientific">Tolypocladium paradoxum</name>
    <dbReference type="NCBI Taxonomy" id="94208"/>
    <lineage>
        <taxon>Eukaryota</taxon>
        <taxon>Fungi</taxon>
        <taxon>Dikarya</taxon>
        <taxon>Ascomycota</taxon>
        <taxon>Pezizomycotina</taxon>
        <taxon>Sordariomycetes</taxon>
        <taxon>Hypocreomycetidae</taxon>
        <taxon>Hypocreales</taxon>
        <taxon>Ophiocordycipitaceae</taxon>
        <taxon>Tolypocladium</taxon>
    </lineage>
</organism>
<accession>A0A2S4KR32</accession>
<keyword evidence="2" id="KW-1185">Reference proteome</keyword>
<keyword evidence="1" id="KW-0223">Dioxygenase</keyword>
<name>A0A2S4KR32_9HYPO</name>
<dbReference type="GO" id="GO:0051213">
    <property type="term" value="F:dioxygenase activity"/>
    <property type="evidence" value="ECO:0007669"/>
    <property type="project" value="UniProtKB-KW"/>
</dbReference>
<comment type="caution">
    <text evidence="1">The sequence shown here is derived from an EMBL/GenBank/DDBJ whole genome shotgun (WGS) entry which is preliminary data.</text>
</comment>
<dbReference type="OrthoDB" id="445007at2759"/>
<evidence type="ECO:0000313" key="1">
    <source>
        <dbReference type="EMBL" id="POR32628.1"/>
    </source>
</evidence>
<dbReference type="Gene3D" id="2.60.120.620">
    <property type="entry name" value="q2cbj1_9rhob like domain"/>
    <property type="match status" value="1"/>
</dbReference>
<dbReference type="AlphaFoldDB" id="A0A2S4KR32"/>
<dbReference type="STRING" id="94208.A0A2S4KR32"/>